<keyword evidence="1" id="KW-1133">Transmembrane helix</keyword>
<dbReference type="STRING" id="5722.A2F6N5"/>
<dbReference type="KEGG" id="tva:4757230"/>
<dbReference type="GO" id="GO:0046856">
    <property type="term" value="P:phosphatidylinositol dephosphorylation"/>
    <property type="evidence" value="ECO:0000318"/>
    <property type="project" value="GO_Central"/>
</dbReference>
<dbReference type="PANTHER" id="PTHR45662">
    <property type="entry name" value="PHOSPHATIDYLINOSITIDE PHOSPHATASE SAC1"/>
    <property type="match status" value="1"/>
</dbReference>
<dbReference type="GO" id="GO:0043812">
    <property type="term" value="F:phosphatidylinositol-4-phosphate phosphatase activity"/>
    <property type="evidence" value="ECO:0000318"/>
    <property type="project" value="GO_Central"/>
</dbReference>
<keyword evidence="1" id="KW-0472">Membrane</keyword>
<dbReference type="VEuPathDB" id="TrichDB:TVAG_408330"/>
<dbReference type="RefSeq" id="XP_001312354.1">
    <property type="nucleotide sequence ID" value="XM_001312353.1"/>
</dbReference>
<dbReference type="OrthoDB" id="405996at2759"/>
<reference evidence="3" key="1">
    <citation type="submission" date="2006-10" db="EMBL/GenBank/DDBJ databases">
        <authorList>
            <person name="Amadeo P."/>
            <person name="Zhao Q."/>
            <person name="Wortman J."/>
            <person name="Fraser-Liggett C."/>
            <person name="Carlton J."/>
        </authorList>
    </citation>
    <scope>NUCLEOTIDE SEQUENCE</scope>
    <source>
        <strain evidence="3">G3</strain>
    </source>
</reference>
<feature type="transmembrane region" description="Helical" evidence="1">
    <location>
        <begin position="457"/>
        <end position="475"/>
    </location>
</feature>
<dbReference type="InterPro" id="IPR002013">
    <property type="entry name" value="SAC_dom"/>
</dbReference>
<evidence type="ECO:0000313" key="3">
    <source>
        <dbReference type="EMBL" id="EAX99424.1"/>
    </source>
</evidence>
<evidence type="ECO:0000256" key="1">
    <source>
        <dbReference type="SAM" id="Phobius"/>
    </source>
</evidence>
<dbReference type="Proteomes" id="UP000001542">
    <property type="component" value="Unassembled WGS sequence"/>
</dbReference>
<dbReference type="VEuPathDB" id="TrichDB:TVAGG3_0487550"/>
<dbReference type="GO" id="GO:0005783">
    <property type="term" value="C:endoplasmic reticulum"/>
    <property type="evidence" value="ECO:0000318"/>
    <property type="project" value="GO_Central"/>
</dbReference>
<dbReference type="SMR" id="A2F6N5"/>
<evidence type="ECO:0000259" key="2">
    <source>
        <dbReference type="PROSITE" id="PS50275"/>
    </source>
</evidence>
<proteinExistence type="predicted"/>
<dbReference type="PANTHER" id="PTHR45662:SF2">
    <property type="entry name" value="PHOSPHATIDYLINOSITOL-3-PHOSPHATASE SAC1"/>
    <property type="match status" value="1"/>
</dbReference>
<feature type="domain" description="SAC" evidence="2">
    <location>
        <begin position="100"/>
        <end position="398"/>
    </location>
</feature>
<dbReference type="AlphaFoldDB" id="A2F6N5"/>
<protein>
    <submittedName>
        <fullName evidence="3">SacI homology domain containing protein</fullName>
    </submittedName>
</protein>
<sequence>MENSLRYNSNYFRLYFKDGGIVAIDRAKLVRLGEDPAFNPEKEKFFEDFLGIYIVDDAFFCALSLKSEEIYEKFGIRKSTNLIVLQISNDKSKDKYSSLILNGLKLCNLYTSKKQDLTLTQQQNAKHEVTRDLFTWNFEAKSNAMRFGLENNTTNFIAGNIEKFQTPDFDFILISRRVNKNNGPRYWARGADSDGFVANFVESETIIVKSDTTYAFVQVRGSIPIEWSQYPDLRPQPEVVIGSTSNCKKDCQAHFNFLRKSYGDTIVGICLTENRGRKEGNLTKLYLHYGNQEKGVKVIHFPMNTICKGNNFEKVSTVLPEIQKYLDEIGYSEIISGRVTKSQAGVVRTNCLDNLDRTNYMQQYVASQVLKDFSLENLKNYAVAWSDNGDSISIQYCGTRSLTGEIVKTGKLSLKGKLSNAVVSTRRFFINTWKDGRKQDEYDAVNLKTLPRPVKRAFPLIEFLVILMFAFMTLIRHGIIAFRGAIRNAKGTLVQHPSFKEIKYPDPNSKDEFDILMN</sequence>
<dbReference type="eggNOG" id="KOG1889">
    <property type="taxonomic scope" value="Eukaryota"/>
</dbReference>
<gene>
    <name evidence="3" type="ORF">TVAG_408330</name>
</gene>
<dbReference type="PROSITE" id="PS50275">
    <property type="entry name" value="SAC"/>
    <property type="match status" value="1"/>
</dbReference>
<dbReference type="EMBL" id="DS113638">
    <property type="protein sequence ID" value="EAX99424.1"/>
    <property type="molecule type" value="Genomic_DNA"/>
</dbReference>
<accession>A2F6N5</accession>
<dbReference type="InParanoid" id="A2F6N5"/>
<evidence type="ECO:0000313" key="4">
    <source>
        <dbReference type="Proteomes" id="UP000001542"/>
    </source>
</evidence>
<name>A2F6N5_TRIV3</name>
<organism evidence="3 4">
    <name type="scientific">Trichomonas vaginalis (strain ATCC PRA-98 / G3)</name>
    <dbReference type="NCBI Taxonomy" id="412133"/>
    <lineage>
        <taxon>Eukaryota</taxon>
        <taxon>Metamonada</taxon>
        <taxon>Parabasalia</taxon>
        <taxon>Trichomonadida</taxon>
        <taxon>Trichomonadidae</taxon>
        <taxon>Trichomonas</taxon>
    </lineage>
</organism>
<keyword evidence="1" id="KW-0812">Transmembrane</keyword>
<reference evidence="3" key="2">
    <citation type="journal article" date="2007" name="Science">
        <title>Draft genome sequence of the sexually transmitted pathogen Trichomonas vaginalis.</title>
        <authorList>
            <person name="Carlton J.M."/>
            <person name="Hirt R.P."/>
            <person name="Silva J.C."/>
            <person name="Delcher A.L."/>
            <person name="Schatz M."/>
            <person name="Zhao Q."/>
            <person name="Wortman J.R."/>
            <person name="Bidwell S.L."/>
            <person name="Alsmark U.C.M."/>
            <person name="Besteiro S."/>
            <person name="Sicheritz-Ponten T."/>
            <person name="Noel C.J."/>
            <person name="Dacks J.B."/>
            <person name="Foster P.G."/>
            <person name="Simillion C."/>
            <person name="Van de Peer Y."/>
            <person name="Miranda-Saavedra D."/>
            <person name="Barton G.J."/>
            <person name="Westrop G.D."/>
            <person name="Mueller S."/>
            <person name="Dessi D."/>
            <person name="Fiori P.L."/>
            <person name="Ren Q."/>
            <person name="Paulsen I."/>
            <person name="Zhang H."/>
            <person name="Bastida-Corcuera F.D."/>
            <person name="Simoes-Barbosa A."/>
            <person name="Brown M.T."/>
            <person name="Hayes R.D."/>
            <person name="Mukherjee M."/>
            <person name="Okumura C.Y."/>
            <person name="Schneider R."/>
            <person name="Smith A.J."/>
            <person name="Vanacova S."/>
            <person name="Villalvazo M."/>
            <person name="Haas B.J."/>
            <person name="Pertea M."/>
            <person name="Feldblyum T.V."/>
            <person name="Utterback T.R."/>
            <person name="Shu C.L."/>
            <person name="Osoegawa K."/>
            <person name="de Jong P.J."/>
            <person name="Hrdy I."/>
            <person name="Horvathova L."/>
            <person name="Zubacova Z."/>
            <person name="Dolezal P."/>
            <person name="Malik S.B."/>
            <person name="Logsdon J.M. Jr."/>
            <person name="Henze K."/>
            <person name="Gupta A."/>
            <person name="Wang C.C."/>
            <person name="Dunne R.L."/>
            <person name="Upcroft J.A."/>
            <person name="Upcroft P."/>
            <person name="White O."/>
            <person name="Salzberg S.L."/>
            <person name="Tang P."/>
            <person name="Chiu C.-H."/>
            <person name="Lee Y.-S."/>
            <person name="Embley T.M."/>
            <person name="Coombs G.H."/>
            <person name="Mottram J.C."/>
            <person name="Tachezy J."/>
            <person name="Fraser-Liggett C.M."/>
            <person name="Johnson P.J."/>
        </authorList>
    </citation>
    <scope>NUCLEOTIDE SEQUENCE [LARGE SCALE GENOMIC DNA]</scope>
    <source>
        <strain evidence="3">G3</strain>
    </source>
</reference>
<dbReference type="Pfam" id="PF02383">
    <property type="entry name" value="Syja_N"/>
    <property type="match status" value="1"/>
</dbReference>
<keyword evidence="4" id="KW-1185">Reference proteome</keyword>